<dbReference type="InterPro" id="IPR000276">
    <property type="entry name" value="GPCR_Rhodpsn"/>
</dbReference>
<keyword evidence="3" id="KW-1003">Cell membrane</keyword>
<dbReference type="InterPro" id="IPR001556">
    <property type="entry name" value="Bombsn_rcpt-like"/>
</dbReference>
<evidence type="ECO:0000256" key="10">
    <source>
        <dbReference type="ARBA" id="ARBA00023180"/>
    </source>
</evidence>
<comment type="similarity">
    <text evidence="2">Belongs to the G-protein coupled receptor 1 family.</text>
</comment>
<feature type="domain" description="G-protein coupled receptors family 1 profile" evidence="13">
    <location>
        <begin position="113"/>
        <end position="382"/>
    </location>
</feature>
<dbReference type="CDD" id="cd15927">
    <property type="entry name" value="7tmA_Bombesin_R-like"/>
    <property type="match status" value="1"/>
</dbReference>
<evidence type="ECO:0000256" key="11">
    <source>
        <dbReference type="ARBA" id="ARBA00023224"/>
    </source>
</evidence>
<evidence type="ECO:0000256" key="1">
    <source>
        <dbReference type="ARBA" id="ARBA00004651"/>
    </source>
</evidence>
<feature type="transmembrane region" description="Helical" evidence="12">
    <location>
        <begin position="97"/>
        <end position="122"/>
    </location>
</feature>
<dbReference type="PRINTS" id="PR00358">
    <property type="entry name" value="BOMBESINR"/>
</dbReference>
<dbReference type="AlphaFoldDB" id="A0A1A9W0W8"/>
<accession>A0A1A9W0W8</accession>
<feature type="transmembrane region" description="Helical" evidence="12">
    <location>
        <begin position="359"/>
        <end position="385"/>
    </location>
</feature>
<dbReference type="Pfam" id="PF00001">
    <property type="entry name" value="7tm_1"/>
    <property type="match status" value="1"/>
</dbReference>
<evidence type="ECO:0000256" key="7">
    <source>
        <dbReference type="ARBA" id="ARBA00023136"/>
    </source>
</evidence>
<dbReference type="VEuPathDB" id="VectorBase:GBRI002327"/>
<feature type="transmembrane region" description="Helical" evidence="12">
    <location>
        <begin position="134"/>
        <end position="158"/>
    </location>
</feature>
<feature type="transmembrane region" description="Helical" evidence="12">
    <location>
        <begin position="217"/>
        <end position="238"/>
    </location>
</feature>
<keyword evidence="7 12" id="KW-0472">Membrane</keyword>
<evidence type="ECO:0000256" key="12">
    <source>
        <dbReference type="SAM" id="Phobius"/>
    </source>
</evidence>
<dbReference type="FunFam" id="1.20.1070.10:FF:000286">
    <property type="entry name" value="Neuropeptide CCHamide-1 receptor"/>
    <property type="match status" value="1"/>
</dbReference>
<sequence length="496" mass="56416">MAAFTAVTATATTITDRLYNKEDNAINYSTLKEDYIFNLPNVWESYSNVAVNGDIYEMLFNTTIAYNSTENSSLLDISIINATEIPYVPYGLRPETYIVPILFALIFIVGVLGNGTLIIVFLTVRQMRNVPNTYIFSLALADLLVIVTTVPLTSTVYTVESWPWGSVLCTLSEFFKDVSIGVSVFTLTALSGDRYFAIVDPFRKFHAHGGGKRATRLTITIAISIWILAIICGLPALVTTHIKYLYINSNKSFSTCYPFPEEWGQEYAKTMILLRFLVYYAIPLIIIGIFYVMIARHLMFTAHVPGEMQGAVRQIRARRKVALTVLAFVVIFGVCFLPIHVFMLWFYYWPTAQRDYNTFWHILRIMGFCLSFANSCANPVALYLVSGAFRKHFNRYLCCQDNCSRHVTKKDTICMHRNTTLTSTTSKRHYHSRLSRYQQSTIRSRLQETTITTLPNGNHNPSGNSVINTKNGRGDMIDVALTSVHCQQHQHQHQFM</sequence>
<evidence type="ECO:0000256" key="9">
    <source>
        <dbReference type="ARBA" id="ARBA00023170"/>
    </source>
</evidence>
<name>A0A1A9W0W8_9MUSC</name>
<proteinExistence type="inferred from homology"/>
<dbReference type="PROSITE" id="PS50262">
    <property type="entry name" value="G_PROTEIN_RECEP_F1_2"/>
    <property type="match status" value="1"/>
</dbReference>
<dbReference type="Gene3D" id="1.20.1070.10">
    <property type="entry name" value="Rhodopsin 7-helix transmembrane proteins"/>
    <property type="match status" value="1"/>
</dbReference>
<keyword evidence="11" id="KW-0807">Transducer</keyword>
<dbReference type="SUPFAM" id="SSF81321">
    <property type="entry name" value="Family A G protein-coupled receptor-like"/>
    <property type="match status" value="1"/>
</dbReference>
<protein>
    <recommendedName>
        <fullName evidence="13">G-protein coupled receptors family 1 profile domain-containing protein</fullName>
    </recommendedName>
</protein>
<dbReference type="EnsemblMetazoa" id="GBRI002327-RA">
    <property type="protein sequence ID" value="GBRI002327-PA"/>
    <property type="gene ID" value="GBRI002327"/>
</dbReference>
<dbReference type="STRING" id="37001.A0A1A9W0W8"/>
<evidence type="ECO:0000313" key="14">
    <source>
        <dbReference type="EnsemblMetazoa" id="GBRI002327-PA"/>
    </source>
</evidence>
<feature type="transmembrane region" description="Helical" evidence="12">
    <location>
        <begin position="321"/>
        <end position="347"/>
    </location>
</feature>
<keyword evidence="8" id="KW-1015">Disulfide bond</keyword>
<evidence type="ECO:0000256" key="2">
    <source>
        <dbReference type="ARBA" id="ARBA00010663"/>
    </source>
</evidence>
<evidence type="ECO:0000256" key="6">
    <source>
        <dbReference type="ARBA" id="ARBA00023040"/>
    </source>
</evidence>
<evidence type="ECO:0000256" key="5">
    <source>
        <dbReference type="ARBA" id="ARBA00022989"/>
    </source>
</evidence>
<evidence type="ECO:0000256" key="8">
    <source>
        <dbReference type="ARBA" id="ARBA00023157"/>
    </source>
</evidence>
<dbReference type="PANTHER" id="PTHR45695:SF26">
    <property type="entry name" value="NEUROPEPTIDE CCHAMIDE-1 RECEPTOR"/>
    <property type="match status" value="1"/>
</dbReference>
<evidence type="ECO:0000259" key="13">
    <source>
        <dbReference type="PROSITE" id="PS50262"/>
    </source>
</evidence>
<keyword evidence="15" id="KW-1185">Reference proteome</keyword>
<evidence type="ECO:0000313" key="15">
    <source>
        <dbReference type="Proteomes" id="UP000091820"/>
    </source>
</evidence>
<organism evidence="14 15">
    <name type="scientific">Glossina brevipalpis</name>
    <dbReference type="NCBI Taxonomy" id="37001"/>
    <lineage>
        <taxon>Eukaryota</taxon>
        <taxon>Metazoa</taxon>
        <taxon>Ecdysozoa</taxon>
        <taxon>Arthropoda</taxon>
        <taxon>Hexapoda</taxon>
        <taxon>Insecta</taxon>
        <taxon>Pterygota</taxon>
        <taxon>Neoptera</taxon>
        <taxon>Endopterygota</taxon>
        <taxon>Diptera</taxon>
        <taxon>Brachycera</taxon>
        <taxon>Muscomorpha</taxon>
        <taxon>Hippoboscoidea</taxon>
        <taxon>Glossinidae</taxon>
        <taxon>Glossina</taxon>
    </lineage>
</organism>
<keyword evidence="10" id="KW-0325">Glycoprotein</keyword>
<dbReference type="InterPro" id="IPR017452">
    <property type="entry name" value="GPCR_Rhodpsn_7TM"/>
</dbReference>
<reference evidence="14" key="2">
    <citation type="submission" date="2020-05" db="UniProtKB">
        <authorList>
            <consortium name="EnsemblMetazoa"/>
        </authorList>
    </citation>
    <scope>IDENTIFICATION</scope>
    <source>
        <strain evidence="14">IAEA</strain>
    </source>
</reference>
<keyword evidence="5 12" id="KW-1133">Transmembrane helix</keyword>
<keyword evidence="6" id="KW-0297">G-protein coupled receptor</keyword>
<dbReference type="PANTHER" id="PTHR45695">
    <property type="entry name" value="LEUCOKININ RECEPTOR-RELATED"/>
    <property type="match status" value="1"/>
</dbReference>
<dbReference type="PRINTS" id="PR00237">
    <property type="entry name" value="GPCRRHODOPSN"/>
</dbReference>
<feature type="transmembrane region" description="Helical" evidence="12">
    <location>
        <begin position="277"/>
        <end position="300"/>
    </location>
</feature>
<dbReference type="GO" id="GO:0008188">
    <property type="term" value="F:neuropeptide receptor activity"/>
    <property type="evidence" value="ECO:0007669"/>
    <property type="project" value="TreeGrafter"/>
</dbReference>
<keyword evidence="9" id="KW-0675">Receptor</keyword>
<dbReference type="GO" id="GO:0005886">
    <property type="term" value="C:plasma membrane"/>
    <property type="evidence" value="ECO:0007669"/>
    <property type="project" value="UniProtKB-SubCell"/>
</dbReference>
<feature type="transmembrane region" description="Helical" evidence="12">
    <location>
        <begin position="178"/>
        <end position="196"/>
    </location>
</feature>
<evidence type="ECO:0000256" key="4">
    <source>
        <dbReference type="ARBA" id="ARBA00022692"/>
    </source>
</evidence>
<keyword evidence="4 12" id="KW-0812">Transmembrane</keyword>
<comment type="subcellular location">
    <subcellularLocation>
        <location evidence="1">Cell membrane</location>
        <topology evidence="1">Multi-pass membrane protein</topology>
    </subcellularLocation>
</comment>
<reference evidence="15" key="1">
    <citation type="submission" date="2014-03" db="EMBL/GenBank/DDBJ databases">
        <authorList>
            <person name="Aksoy S."/>
            <person name="Warren W."/>
            <person name="Wilson R.K."/>
        </authorList>
    </citation>
    <scope>NUCLEOTIDE SEQUENCE [LARGE SCALE GENOMIC DNA]</scope>
    <source>
        <strain evidence="15">IAEA</strain>
    </source>
</reference>
<dbReference type="Proteomes" id="UP000091820">
    <property type="component" value="Unassembled WGS sequence"/>
</dbReference>
<evidence type="ECO:0000256" key="3">
    <source>
        <dbReference type="ARBA" id="ARBA00022475"/>
    </source>
</evidence>